<dbReference type="AlphaFoldDB" id="A0A9D4RLY6"/>
<reference evidence="1" key="2">
    <citation type="submission" date="2020-11" db="EMBL/GenBank/DDBJ databases">
        <authorList>
            <person name="McCartney M.A."/>
            <person name="Auch B."/>
            <person name="Kono T."/>
            <person name="Mallez S."/>
            <person name="Becker A."/>
            <person name="Gohl D.M."/>
            <person name="Silverstein K.A.T."/>
            <person name="Koren S."/>
            <person name="Bechman K.B."/>
            <person name="Herman A."/>
            <person name="Abrahante J.E."/>
            <person name="Garbe J."/>
        </authorList>
    </citation>
    <scope>NUCLEOTIDE SEQUENCE</scope>
    <source>
        <strain evidence="1">Duluth1</strain>
        <tissue evidence="1">Whole animal</tissue>
    </source>
</reference>
<proteinExistence type="predicted"/>
<name>A0A9D4RLY6_DREPO</name>
<gene>
    <name evidence="1" type="ORF">DPMN_036484</name>
</gene>
<accession>A0A9D4RLY6</accession>
<evidence type="ECO:0000313" key="1">
    <source>
        <dbReference type="EMBL" id="KAH3873254.1"/>
    </source>
</evidence>
<evidence type="ECO:0000313" key="2">
    <source>
        <dbReference type="Proteomes" id="UP000828390"/>
    </source>
</evidence>
<keyword evidence="2" id="KW-1185">Reference proteome</keyword>
<organism evidence="1 2">
    <name type="scientific">Dreissena polymorpha</name>
    <name type="common">Zebra mussel</name>
    <name type="synonym">Mytilus polymorpha</name>
    <dbReference type="NCBI Taxonomy" id="45954"/>
    <lineage>
        <taxon>Eukaryota</taxon>
        <taxon>Metazoa</taxon>
        <taxon>Spiralia</taxon>
        <taxon>Lophotrochozoa</taxon>
        <taxon>Mollusca</taxon>
        <taxon>Bivalvia</taxon>
        <taxon>Autobranchia</taxon>
        <taxon>Heteroconchia</taxon>
        <taxon>Euheterodonta</taxon>
        <taxon>Imparidentia</taxon>
        <taxon>Neoheterodontei</taxon>
        <taxon>Myida</taxon>
        <taxon>Dreissenoidea</taxon>
        <taxon>Dreissenidae</taxon>
        <taxon>Dreissena</taxon>
    </lineage>
</organism>
<dbReference type="Proteomes" id="UP000828390">
    <property type="component" value="Unassembled WGS sequence"/>
</dbReference>
<protein>
    <submittedName>
        <fullName evidence="1">Uncharacterized protein</fullName>
    </submittedName>
</protein>
<comment type="caution">
    <text evidence="1">The sequence shown here is derived from an EMBL/GenBank/DDBJ whole genome shotgun (WGS) entry which is preliminary data.</text>
</comment>
<dbReference type="EMBL" id="JAIWYP010000002">
    <property type="protein sequence ID" value="KAH3873254.1"/>
    <property type="molecule type" value="Genomic_DNA"/>
</dbReference>
<reference evidence="1" key="1">
    <citation type="journal article" date="2019" name="bioRxiv">
        <title>The Genome of the Zebra Mussel, Dreissena polymorpha: A Resource for Invasive Species Research.</title>
        <authorList>
            <person name="McCartney M.A."/>
            <person name="Auch B."/>
            <person name="Kono T."/>
            <person name="Mallez S."/>
            <person name="Zhang Y."/>
            <person name="Obille A."/>
            <person name="Becker A."/>
            <person name="Abrahante J.E."/>
            <person name="Garbe J."/>
            <person name="Badalamenti J.P."/>
            <person name="Herman A."/>
            <person name="Mangelson H."/>
            <person name="Liachko I."/>
            <person name="Sullivan S."/>
            <person name="Sone E.D."/>
            <person name="Koren S."/>
            <person name="Silverstein K.A.T."/>
            <person name="Beckman K.B."/>
            <person name="Gohl D.M."/>
        </authorList>
    </citation>
    <scope>NUCLEOTIDE SEQUENCE</scope>
    <source>
        <strain evidence="1">Duluth1</strain>
        <tissue evidence="1">Whole animal</tissue>
    </source>
</reference>
<sequence>MLHDRDVHNRLCARWLLHGCPQQRTCKLALTQMSTTDDVQASYNTLSTTESVLAGSDSDVLNRGRASWLLPRCPQQITCKLALARCPQHKAC</sequence>